<evidence type="ECO:0000313" key="2">
    <source>
        <dbReference type="EMBL" id="CAG8604748.1"/>
    </source>
</evidence>
<comment type="caution">
    <text evidence="2">The sequence shown here is derived from an EMBL/GenBank/DDBJ whole genome shotgun (WGS) entry which is preliminary data.</text>
</comment>
<dbReference type="AlphaFoldDB" id="A0A9N9GFT9"/>
<reference evidence="2" key="1">
    <citation type="submission" date="2021-06" db="EMBL/GenBank/DDBJ databases">
        <authorList>
            <person name="Kallberg Y."/>
            <person name="Tangrot J."/>
            <person name="Rosling A."/>
        </authorList>
    </citation>
    <scope>NUCLEOTIDE SEQUENCE</scope>
    <source>
        <strain evidence="2">87-6 pot B 2015</strain>
    </source>
</reference>
<gene>
    <name evidence="2" type="ORF">FMOSSE_LOCUS9140</name>
</gene>
<evidence type="ECO:0000256" key="1">
    <source>
        <dbReference type="SAM" id="Phobius"/>
    </source>
</evidence>
<accession>A0A9N9GFT9</accession>
<evidence type="ECO:0000313" key="3">
    <source>
        <dbReference type="Proteomes" id="UP000789375"/>
    </source>
</evidence>
<name>A0A9N9GFT9_FUNMO</name>
<keyword evidence="1" id="KW-1133">Transmembrane helix</keyword>
<keyword evidence="3" id="KW-1185">Reference proteome</keyword>
<dbReference type="Proteomes" id="UP000789375">
    <property type="component" value="Unassembled WGS sequence"/>
</dbReference>
<keyword evidence="1" id="KW-0472">Membrane</keyword>
<proteinExistence type="predicted"/>
<protein>
    <submittedName>
        <fullName evidence="2">9847_t:CDS:1</fullName>
    </submittedName>
</protein>
<organism evidence="2 3">
    <name type="scientific">Funneliformis mosseae</name>
    <name type="common">Endomycorrhizal fungus</name>
    <name type="synonym">Glomus mosseae</name>
    <dbReference type="NCBI Taxonomy" id="27381"/>
    <lineage>
        <taxon>Eukaryota</taxon>
        <taxon>Fungi</taxon>
        <taxon>Fungi incertae sedis</taxon>
        <taxon>Mucoromycota</taxon>
        <taxon>Glomeromycotina</taxon>
        <taxon>Glomeromycetes</taxon>
        <taxon>Glomerales</taxon>
        <taxon>Glomeraceae</taxon>
        <taxon>Funneliformis</taxon>
    </lineage>
</organism>
<dbReference type="EMBL" id="CAJVPP010002579">
    <property type="protein sequence ID" value="CAG8604748.1"/>
    <property type="molecule type" value="Genomic_DNA"/>
</dbReference>
<keyword evidence="1" id="KW-0812">Transmembrane</keyword>
<sequence>MVTHSQVYLTILEHSTALQITTSVHSTSTTTSVCLVTAQLITALICLITVVTLIALQITTLTYQSVELIERYLNIRILRSINNEHDNAEIKNSKKENIYLQVKM</sequence>
<feature type="transmembrane region" description="Helical" evidence="1">
    <location>
        <begin position="40"/>
        <end position="63"/>
    </location>
</feature>